<dbReference type="EMBL" id="HG969191">
    <property type="protein sequence ID" value="CDO47291.1"/>
    <property type="molecule type" value="Genomic_DNA"/>
</dbReference>
<evidence type="ECO:0000313" key="2">
    <source>
        <dbReference type="Proteomes" id="UP000019801"/>
    </source>
</evidence>
<dbReference type="KEGG" id="bhs:BM1374165_01300"/>
<reference evidence="2" key="1">
    <citation type="submission" date="2013-11" db="EMBL/GenBank/DDBJ databases">
        <title>Genome sequencing of Bartonella spp. isolated from human blood.</title>
        <authorList>
            <person name="Raoult D."/>
        </authorList>
    </citation>
    <scope>NUCLEOTIDE SEQUENCE</scope>
    <source>
        <strain evidence="2">BM1374165</strain>
    </source>
</reference>
<dbReference type="PATRIC" id="fig|38323.4.peg.1382"/>
<accession>X5M5K4</accession>
<dbReference type="AlphaFoldDB" id="X5M5K4"/>
<proteinExistence type="predicted"/>
<gene>
    <name evidence="1" type="ORF">BM1374165_01300</name>
</gene>
<dbReference type="Proteomes" id="UP000019801">
    <property type="component" value="Chromosome I"/>
</dbReference>
<name>X5M5K4_BARHN</name>
<protein>
    <submittedName>
        <fullName evidence="1">Uncharacterized protein</fullName>
    </submittedName>
</protein>
<evidence type="ECO:0000313" key="1">
    <source>
        <dbReference type="EMBL" id="CDO47291.1"/>
    </source>
</evidence>
<organism evidence="1 2">
    <name type="scientific">Bartonella henselae</name>
    <name type="common">Rochalimaea henselae</name>
    <dbReference type="NCBI Taxonomy" id="38323"/>
    <lineage>
        <taxon>Bacteria</taxon>
        <taxon>Pseudomonadati</taxon>
        <taxon>Pseudomonadota</taxon>
        <taxon>Alphaproteobacteria</taxon>
        <taxon>Hyphomicrobiales</taxon>
        <taxon>Bartonellaceae</taxon>
        <taxon>Bartonella</taxon>
    </lineage>
</organism>
<sequence>MIASLSGWSYSAMNELDPYDFLNIKEILEPLITKAFEVINKFQENIKAVLVLKSFSIKIPSLEYFKELTTKINNINMPLKMISAACIFTHNASENKNKFCTNTFKKNT</sequence>